<dbReference type="RefSeq" id="WP_406762452.1">
    <property type="nucleotide sequence ID" value="NZ_JBJIAB010000037.1"/>
</dbReference>
<organism evidence="1 2">
    <name type="scientific">Candidatus Clostridium helianthi</name>
    <dbReference type="NCBI Taxonomy" id="3381660"/>
    <lineage>
        <taxon>Bacteria</taxon>
        <taxon>Bacillati</taxon>
        <taxon>Bacillota</taxon>
        <taxon>Clostridia</taxon>
        <taxon>Eubacteriales</taxon>
        <taxon>Clostridiaceae</taxon>
        <taxon>Clostridium</taxon>
    </lineage>
</organism>
<protein>
    <submittedName>
        <fullName evidence="1">Uncharacterized protein</fullName>
    </submittedName>
</protein>
<sequence length="65" mass="7868">MFYYGIGQNILSVIHRSIYWGWKTEEEMIIPKVIGQVRRGYLRHFRSDKIIKMKNRLRADAIEEL</sequence>
<comment type="caution">
    <text evidence="1">The sequence shown here is derived from an EMBL/GenBank/DDBJ whole genome shotgun (WGS) entry which is preliminary data.</text>
</comment>
<dbReference type="Proteomes" id="UP001623600">
    <property type="component" value="Unassembled WGS sequence"/>
</dbReference>
<gene>
    <name evidence="1" type="ORF">ACJDTP_21780</name>
</gene>
<name>A0ABW8SA49_9CLOT</name>
<reference evidence="1 2" key="1">
    <citation type="submission" date="2024-11" db="EMBL/GenBank/DDBJ databases">
        <authorList>
            <person name="Heng Y.C."/>
            <person name="Lim A.C.H."/>
            <person name="Lee J.K.Y."/>
            <person name="Kittelmann S."/>
        </authorList>
    </citation>
    <scope>NUCLEOTIDE SEQUENCE [LARGE SCALE GENOMIC DNA]</scope>
    <source>
        <strain evidence="1 2">WILCCON 0112</strain>
    </source>
</reference>
<dbReference type="EMBL" id="JBJIAB010000037">
    <property type="protein sequence ID" value="MFL0167708.1"/>
    <property type="molecule type" value="Genomic_DNA"/>
</dbReference>
<evidence type="ECO:0000313" key="1">
    <source>
        <dbReference type="EMBL" id="MFL0167708.1"/>
    </source>
</evidence>
<keyword evidence="2" id="KW-1185">Reference proteome</keyword>
<accession>A0ABW8SA49</accession>
<proteinExistence type="predicted"/>
<evidence type="ECO:0000313" key="2">
    <source>
        <dbReference type="Proteomes" id="UP001623600"/>
    </source>
</evidence>